<organism evidence="2 3">
    <name type="scientific">Coccomyxa subellipsoidea</name>
    <dbReference type="NCBI Taxonomy" id="248742"/>
    <lineage>
        <taxon>Eukaryota</taxon>
        <taxon>Viridiplantae</taxon>
        <taxon>Chlorophyta</taxon>
        <taxon>core chlorophytes</taxon>
        <taxon>Trebouxiophyceae</taxon>
        <taxon>Trebouxiophyceae incertae sedis</taxon>
        <taxon>Coccomyxaceae</taxon>
        <taxon>Coccomyxa</taxon>
    </lineage>
</organism>
<dbReference type="EMBL" id="JALJOT010000013">
    <property type="protein sequence ID" value="KAK9904122.1"/>
    <property type="molecule type" value="Genomic_DNA"/>
</dbReference>
<protein>
    <submittedName>
        <fullName evidence="2">Uncharacterized protein</fullName>
    </submittedName>
</protein>
<proteinExistence type="predicted"/>
<evidence type="ECO:0000256" key="1">
    <source>
        <dbReference type="SAM" id="MobiDB-lite"/>
    </source>
</evidence>
<evidence type="ECO:0000313" key="3">
    <source>
        <dbReference type="Proteomes" id="UP001491310"/>
    </source>
</evidence>
<gene>
    <name evidence="2" type="ORF">WJX75_005031</name>
</gene>
<accession>A0ABR2YF01</accession>
<dbReference type="Proteomes" id="UP001491310">
    <property type="component" value="Unassembled WGS sequence"/>
</dbReference>
<name>A0ABR2YF01_9CHLO</name>
<reference evidence="2 3" key="1">
    <citation type="journal article" date="2024" name="Nat. Commun.">
        <title>Phylogenomics reveals the evolutionary origins of lichenization in chlorophyte algae.</title>
        <authorList>
            <person name="Puginier C."/>
            <person name="Libourel C."/>
            <person name="Otte J."/>
            <person name="Skaloud P."/>
            <person name="Haon M."/>
            <person name="Grisel S."/>
            <person name="Petersen M."/>
            <person name="Berrin J.G."/>
            <person name="Delaux P.M."/>
            <person name="Dal Grande F."/>
            <person name="Keller J."/>
        </authorList>
    </citation>
    <scope>NUCLEOTIDE SEQUENCE [LARGE SCALE GENOMIC DNA]</scope>
    <source>
        <strain evidence="2 3">SAG 216-7</strain>
    </source>
</reference>
<comment type="caution">
    <text evidence="2">The sequence shown here is derived from an EMBL/GenBank/DDBJ whole genome shotgun (WGS) entry which is preliminary data.</text>
</comment>
<feature type="region of interest" description="Disordered" evidence="1">
    <location>
        <begin position="118"/>
        <end position="156"/>
    </location>
</feature>
<keyword evidence="3" id="KW-1185">Reference proteome</keyword>
<sequence length="176" mass="18558">MRHHRSVWRLDRPRAPPASGNSRFVVAWRWTAASPSEAGPEHIRPAVQRTPVDTSCARCGEAAAGQRRAGSAAAGATIETADALTSAAAAGAADVHQPHDLERHGCCTNSVRPLIISGNRDSRLDRASDTTQLQHVSSSSSSLRHSGAASPCPSQALPATACQNRRHISGRTCESI</sequence>
<evidence type="ECO:0000313" key="2">
    <source>
        <dbReference type="EMBL" id="KAK9904122.1"/>
    </source>
</evidence>
<feature type="region of interest" description="Disordered" evidence="1">
    <location>
        <begin position="1"/>
        <end position="20"/>
    </location>
</feature>